<organism evidence="1 2">
    <name type="scientific">Candidatus Methylacidiphilum infernorum</name>
    <dbReference type="NCBI Taxonomy" id="511746"/>
    <lineage>
        <taxon>Bacteria</taxon>
        <taxon>Pseudomonadati</taxon>
        <taxon>Verrucomicrobiota</taxon>
        <taxon>Methylacidiphilae</taxon>
        <taxon>Methylacidiphilales</taxon>
        <taxon>Methylacidiphilaceae</taxon>
        <taxon>Methylacidiphilum (ex Ratnadevi et al. 2023)</taxon>
    </lineage>
</organism>
<evidence type="ECO:0000313" key="2">
    <source>
        <dbReference type="Proteomes" id="UP000663088"/>
    </source>
</evidence>
<dbReference type="EMBL" id="CP065956">
    <property type="protein sequence ID" value="QSR87567.1"/>
    <property type="molecule type" value="Genomic_DNA"/>
</dbReference>
<gene>
    <name evidence="1" type="ORF">EM20IM_04385</name>
</gene>
<name>A0ABX7PXC5_9BACT</name>
<evidence type="ECO:0000313" key="1">
    <source>
        <dbReference type="EMBL" id="QSR87567.1"/>
    </source>
</evidence>
<dbReference type="Proteomes" id="UP000663088">
    <property type="component" value="Chromosome"/>
</dbReference>
<sequence>MISSFYSYDYVQDRAQGRSPPAEVILFAIASSREGPRWPWPLRPPEKPCGLASQVMKPGTAIP</sequence>
<reference evidence="1 2" key="1">
    <citation type="submission" date="2020-12" db="EMBL/GenBank/DDBJ databases">
        <authorList>
            <person name="Awala S.I."/>
            <person name="Gwak J.-H."/>
            <person name="Kim S.-J."/>
            <person name="Rhee S.-K."/>
        </authorList>
    </citation>
    <scope>NUCLEOTIDE SEQUENCE [LARGE SCALE GENOMIC DNA]</scope>
    <source>
        <strain evidence="1 2">IT5</strain>
    </source>
</reference>
<proteinExistence type="predicted"/>
<protein>
    <submittedName>
        <fullName evidence="1">Uncharacterized protein</fullName>
    </submittedName>
</protein>
<keyword evidence="2" id="KW-1185">Reference proteome</keyword>
<accession>A0ABX7PXC5</accession>
<dbReference type="RefSeq" id="WP_206848014.1">
    <property type="nucleotide sequence ID" value="NZ_CP065956.1"/>
</dbReference>